<feature type="active site" description="Proton acceptor" evidence="16">
    <location>
        <position position="104"/>
    </location>
</feature>
<evidence type="ECO:0000256" key="6">
    <source>
        <dbReference type="ARBA" id="ARBA00012102"/>
    </source>
</evidence>
<dbReference type="NCBIfam" id="TIGR00671">
    <property type="entry name" value="baf"/>
    <property type="match status" value="1"/>
</dbReference>
<feature type="binding site" evidence="16">
    <location>
        <begin position="102"/>
        <end position="105"/>
    </location>
    <ligand>
        <name>substrate</name>
    </ligand>
</feature>
<keyword evidence="8 16" id="KW-0808">Transferase</keyword>
<dbReference type="KEGG" id="tgr:Tgr7_2402"/>
<evidence type="ECO:0000313" key="17">
    <source>
        <dbReference type="EMBL" id="ACL73480.1"/>
    </source>
</evidence>
<dbReference type="PANTHER" id="PTHR34265:SF1">
    <property type="entry name" value="TYPE III PANTOTHENATE KINASE"/>
    <property type="match status" value="1"/>
</dbReference>
<dbReference type="InterPro" id="IPR043129">
    <property type="entry name" value="ATPase_NBD"/>
</dbReference>
<comment type="pathway">
    <text evidence="4 16">Cofactor biosynthesis; coenzyme A biosynthesis; CoA from (R)-pantothenate: step 1/5.</text>
</comment>
<comment type="function">
    <text evidence="16">Catalyzes the phosphorylation of pantothenate (Pan), the first step in CoA biosynthesis.</text>
</comment>
<keyword evidence="13 16" id="KW-0173">Coenzyme A biosynthesis</keyword>
<evidence type="ECO:0000313" key="18">
    <source>
        <dbReference type="Proteomes" id="UP000002383"/>
    </source>
</evidence>
<keyword evidence="16" id="KW-0479">Metal-binding</keyword>
<proteinExistence type="inferred from homology"/>
<dbReference type="EC" id="2.7.1.33" evidence="6 16"/>
<dbReference type="Pfam" id="PF03309">
    <property type="entry name" value="Pan_kinase"/>
    <property type="match status" value="1"/>
</dbReference>
<evidence type="ECO:0000256" key="16">
    <source>
        <dbReference type="HAMAP-Rule" id="MF_01274"/>
    </source>
</evidence>
<sequence length="253" mass="26465">MKRLLLDAGNSRIKWALVGAPGQDPPRGVVSPDADGLEALGRGLSHHSGPESIHVISVRDEGFFAEFRSYCTQRGWPVPQLHQAVREAHGIRNAYADPGRLGADRFAAMVGARQLFEGSLVVIDCGTALTLDAVTPDGAHLGGVILPGLRLMAIALGQGTAQVGDTPDGPPALLADNTAGAVAGGALYGTAAAVDGLCERIQSNLSDAPRRILCGGDAPRILSQLQGRYEYCPWLVLQGLDVMTGGRACEPWS</sequence>
<feature type="binding site" evidence="16">
    <location>
        <position position="95"/>
    </location>
    <ligand>
        <name>substrate</name>
    </ligand>
</feature>
<dbReference type="AlphaFoldDB" id="B8GLC5"/>
<name>B8GLC5_THISH</name>
<evidence type="ECO:0000256" key="11">
    <source>
        <dbReference type="ARBA" id="ARBA00022840"/>
    </source>
</evidence>
<keyword evidence="18" id="KW-1185">Reference proteome</keyword>
<dbReference type="GO" id="GO:0005524">
    <property type="term" value="F:ATP binding"/>
    <property type="evidence" value="ECO:0007669"/>
    <property type="project" value="UniProtKB-UniRule"/>
</dbReference>
<gene>
    <name evidence="16" type="primary">coaX</name>
    <name evidence="17" type="ordered locus">Tgr7_2402</name>
</gene>
<evidence type="ECO:0000256" key="15">
    <source>
        <dbReference type="ARBA" id="ARBA00040883"/>
    </source>
</evidence>
<evidence type="ECO:0000256" key="5">
    <source>
        <dbReference type="ARBA" id="ARBA00011738"/>
    </source>
</evidence>
<dbReference type="InterPro" id="IPR004619">
    <property type="entry name" value="Type_III_PanK"/>
</dbReference>
<evidence type="ECO:0000256" key="8">
    <source>
        <dbReference type="ARBA" id="ARBA00022679"/>
    </source>
</evidence>
<dbReference type="CDD" id="cd24015">
    <property type="entry name" value="ASKHA_NBD_PanK-III"/>
    <property type="match status" value="1"/>
</dbReference>
<keyword evidence="10 16" id="KW-0418">Kinase</keyword>
<evidence type="ECO:0000256" key="2">
    <source>
        <dbReference type="ARBA" id="ARBA00001958"/>
    </source>
</evidence>
<accession>B8GLC5</accession>
<evidence type="ECO:0000256" key="3">
    <source>
        <dbReference type="ARBA" id="ARBA00004496"/>
    </source>
</evidence>
<evidence type="ECO:0000256" key="13">
    <source>
        <dbReference type="ARBA" id="ARBA00022993"/>
    </source>
</evidence>
<feature type="binding site" evidence="16">
    <location>
        <position position="127"/>
    </location>
    <ligand>
        <name>ATP</name>
        <dbReference type="ChEBI" id="CHEBI:30616"/>
    </ligand>
</feature>
<protein>
    <recommendedName>
        <fullName evidence="15 16">Type III pantothenate kinase</fullName>
        <ecNumber evidence="6 16">2.7.1.33</ecNumber>
    </recommendedName>
    <alternativeName>
        <fullName evidence="16">PanK-III</fullName>
    </alternativeName>
    <alternativeName>
        <fullName evidence="16">Pantothenic acid kinase</fullName>
    </alternativeName>
</protein>
<dbReference type="Proteomes" id="UP000002383">
    <property type="component" value="Chromosome"/>
</dbReference>
<evidence type="ECO:0000256" key="10">
    <source>
        <dbReference type="ARBA" id="ARBA00022777"/>
    </source>
</evidence>
<dbReference type="SUPFAM" id="SSF53067">
    <property type="entry name" value="Actin-like ATPase domain"/>
    <property type="match status" value="2"/>
</dbReference>
<feature type="binding site" evidence="16">
    <location>
        <position position="178"/>
    </location>
    <ligand>
        <name>substrate</name>
    </ligand>
</feature>
<feature type="binding site" evidence="16">
    <location>
        <begin position="7"/>
        <end position="14"/>
    </location>
    <ligand>
        <name>ATP</name>
        <dbReference type="ChEBI" id="CHEBI:30616"/>
    </ligand>
</feature>
<evidence type="ECO:0000256" key="14">
    <source>
        <dbReference type="ARBA" id="ARBA00038036"/>
    </source>
</evidence>
<organism evidence="17 18">
    <name type="scientific">Thioalkalivibrio sulfidiphilus (strain HL-EbGR7)</name>
    <dbReference type="NCBI Taxonomy" id="396588"/>
    <lineage>
        <taxon>Bacteria</taxon>
        <taxon>Pseudomonadati</taxon>
        <taxon>Pseudomonadota</taxon>
        <taxon>Gammaproteobacteria</taxon>
        <taxon>Chromatiales</taxon>
        <taxon>Ectothiorhodospiraceae</taxon>
        <taxon>Thioalkalivibrio</taxon>
    </lineage>
</organism>
<dbReference type="STRING" id="396588.Tgr7_2402"/>
<comment type="cofactor">
    <cofactor evidence="2">
        <name>K(+)</name>
        <dbReference type="ChEBI" id="CHEBI:29103"/>
    </cofactor>
</comment>
<dbReference type="GO" id="GO:0015937">
    <property type="term" value="P:coenzyme A biosynthetic process"/>
    <property type="evidence" value="ECO:0007669"/>
    <property type="project" value="UniProtKB-UniRule"/>
</dbReference>
<comment type="subunit">
    <text evidence="5 16">Homodimer.</text>
</comment>
<keyword evidence="9 16" id="KW-0547">Nucleotide-binding</keyword>
<keyword evidence="7 16" id="KW-0963">Cytoplasm</keyword>
<dbReference type="HOGENOM" id="CLU_066627_0_0_6"/>
<comment type="cofactor">
    <cofactor evidence="16">
        <name>NH4(+)</name>
        <dbReference type="ChEBI" id="CHEBI:28938"/>
    </cofactor>
    <cofactor evidence="16">
        <name>K(+)</name>
        <dbReference type="ChEBI" id="CHEBI:29103"/>
    </cofactor>
    <text evidence="16">A monovalent cation. Ammonium or potassium.</text>
</comment>
<dbReference type="GO" id="GO:0046872">
    <property type="term" value="F:metal ion binding"/>
    <property type="evidence" value="ECO:0007669"/>
    <property type="project" value="UniProtKB-KW"/>
</dbReference>
<evidence type="ECO:0000256" key="7">
    <source>
        <dbReference type="ARBA" id="ARBA00022490"/>
    </source>
</evidence>
<keyword evidence="11 16" id="KW-0067">ATP-binding</keyword>
<dbReference type="GO" id="GO:0005737">
    <property type="term" value="C:cytoplasm"/>
    <property type="evidence" value="ECO:0007669"/>
    <property type="project" value="UniProtKB-SubCell"/>
</dbReference>
<dbReference type="RefSeq" id="WP_012638955.1">
    <property type="nucleotide sequence ID" value="NC_011901.1"/>
</dbReference>
<dbReference type="GO" id="GO:0004594">
    <property type="term" value="F:pantothenate kinase activity"/>
    <property type="evidence" value="ECO:0007669"/>
    <property type="project" value="UniProtKB-UniRule"/>
</dbReference>
<evidence type="ECO:0000256" key="12">
    <source>
        <dbReference type="ARBA" id="ARBA00022958"/>
    </source>
</evidence>
<dbReference type="Gene3D" id="3.30.420.40">
    <property type="match status" value="2"/>
</dbReference>
<dbReference type="eggNOG" id="COG1521">
    <property type="taxonomic scope" value="Bacteria"/>
</dbReference>
<dbReference type="UniPathway" id="UPA00241">
    <property type="reaction ID" value="UER00352"/>
</dbReference>
<dbReference type="HAMAP" id="MF_01274">
    <property type="entry name" value="Pantothen_kinase_3"/>
    <property type="match status" value="1"/>
</dbReference>
<comment type="catalytic activity">
    <reaction evidence="1 16">
        <text>(R)-pantothenate + ATP = (R)-4'-phosphopantothenate + ADP + H(+)</text>
        <dbReference type="Rhea" id="RHEA:16373"/>
        <dbReference type="ChEBI" id="CHEBI:10986"/>
        <dbReference type="ChEBI" id="CHEBI:15378"/>
        <dbReference type="ChEBI" id="CHEBI:29032"/>
        <dbReference type="ChEBI" id="CHEBI:30616"/>
        <dbReference type="ChEBI" id="CHEBI:456216"/>
        <dbReference type="EC" id="2.7.1.33"/>
    </reaction>
</comment>
<dbReference type="EMBL" id="CP001339">
    <property type="protein sequence ID" value="ACL73480.1"/>
    <property type="molecule type" value="Genomic_DNA"/>
</dbReference>
<comment type="subcellular location">
    <subcellularLocation>
        <location evidence="3 16">Cytoplasm</location>
    </subcellularLocation>
</comment>
<feature type="binding site" evidence="16">
    <location>
        <position position="124"/>
    </location>
    <ligand>
        <name>K(+)</name>
        <dbReference type="ChEBI" id="CHEBI:29103"/>
    </ligand>
</feature>
<reference evidence="17 18" key="1">
    <citation type="journal article" date="2011" name="Stand. Genomic Sci.">
        <title>Complete genome sequence of 'Thioalkalivibrio sulfidophilus' HL-EbGr7.</title>
        <authorList>
            <person name="Muyzer G."/>
            <person name="Sorokin D.Y."/>
            <person name="Mavromatis K."/>
            <person name="Lapidus A."/>
            <person name="Clum A."/>
            <person name="Ivanova N."/>
            <person name="Pati A."/>
            <person name="d'Haeseleer P."/>
            <person name="Woyke T."/>
            <person name="Kyrpides N.C."/>
        </authorList>
    </citation>
    <scope>NUCLEOTIDE SEQUENCE [LARGE SCALE GENOMIC DNA]</scope>
    <source>
        <strain evidence="17 18">HL-EbGR7</strain>
    </source>
</reference>
<keyword evidence="12 16" id="KW-0630">Potassium</keyword>
<evidence type="ECO:0000256" key="9">
    <source>
        <dbReference type="ARBA" id="ARBA00022741"/>
    </source>
</evidence>
<comment type="similarity">
    <text evidence="14 16">Belongs to the type III pantothenate kinase family.</text>
</comment>
<dbReference type="PANTHER" id="PTHR34265">
    <property type="entry name" value="TYPE III PANTOTHENATE KINASE"/>
    <property type="match status" value="1"/>
</dbReference>
<evidence type="ECO:0000256" key="4">
    <source>
        <dbReference type="ARBA" id="ARBA00005225"/>
    </source>
</evidence>
<dbReference type="OrthoDB" id="9781305at2"/>
<evidence type="ECO:0000256" key="1">
    <source>
        <dbReference type="ARBA" id="ARBA00001206"/>
    </source>
</evidence>